<keyword evidence="3" id="KW-1185">Reference proteome</keyword>
<accession>A0A151IDI3</accession>
<dbReference type="Proteomes" id="UP000078542">
    <property type="component" value="Unassembled WGS sequence"/>
</dbReference>
<protein>
    <submittedName>
        <fullName evidence="2">Uncharacterized protein</fullName>
    </submittedName>
</protein>
<dbReference type="STRING" id="456900.A0A151IDI3"/>
<evidence type="ECO:0000313" key="3">
    <source>
        <dbReference type="Proteomes" id="UP000078542"/>
    </source>
</evidence>
<proteinExistence type="predicted"/>
<dbReference type="AlphaFoldDB" id="A0A151IDI3"/>
<feature type="non-terminal residue" evidence="2">
    <location>
        <position position="1"/>
    </location>
</feature>
<feature type="compositionally biased region" description="Low complexity" evidence="1">
    <location>
        <begin position="31"/>
        <end position="52"/>
    </location>
</feature>
<gene>
    <name evidence="2" type="ORF">ALC62_10753</name>
</gene>
<organism evidence="2 3">
    <name type="scientific">Cyphomyrmex costatus</name>
    <dbReference type="NCBI Taxonomy" id="456900"/>
    <lineage>
        <taxon>Eukaryota</taxon>
        <taxon>Metazoa</taxon>
        <taxon>Ecdysozoa</taxon>
        <taxon>Arthropoda</taxon>
        <taxon>Hexapoda</taxon>
        <taxon>Insecta</taxon>
        <taxon>Pterygota</taxon>
        <taxon>Neoptera</taxon>
        <taxon>Endopterygota</taxon>
        <taxon>Hymenoptera</taxon>
        <taxon>Apocrita</taxon>
        <taxon>Aculeata</taxon>
        <taxon>Formicoidea</taxon>
        <taxon>Formicidae</taxon>
        <taxon>Myrmicinae</taxon>
        <taxon>Cyphomyrmex</taxon>
    </lineage>
</organism>
<feature type="region of interest" description="Disordered" evidence="1">
    <location>
        <begin position="31"/>
        <end position="59"/>
    </location>
</feature>
<dbReference type="EMBL" id="KQ977939">
    <property type="protein sequence ID" value="KYM98534.1"/>
    <property type="molecule type" value="Genomic_DNA"/>
</dbReference>
<sequence>VASPPDRRVTRDDIGVASAGVAVNNTAATSCSSVSGASSRSRNPSSSPGRNGQLSSKFPRYYPLDGRDMLRQLDFIYLHDHTNVSLYLCIIYRSYS</sequence>
<reference evidence="2 3" key="1">
    <citation type="submission" date="2016-03" db="EMBL/GenBank/DDBJ databases">
        <title>Cyphomyrmex costatus WGS genome.</title>
        <authorList>
            <person name="Nygaard S."/>
            <person name="Hu H."/>
            <person name="Boomsma J."/>
            <person name="Zhang G."/>
        </authorList>
    </citation>
    <scope>NUCLEOTIDE SEQUENCE [LARGE SCALE GENOMIC DNA]</scope>
    <source>
        <strain evidence="2">MS0001</strain>
        <tissue evidence="2">Whole body</tissue>
    </source>
</reference>
<name>A0A151IDI3_9HYME</name>
<evidence type="ECO:0000313" key="2">
    <source>
        <dbReference type="EMBL" id="KYM98534.1"/>
    </source>
</evidence>
<evidence type="ECO:0000256" key="1">
    <source>
        <dbReference type="SAM" id="MobiDB-lite"/>
    </source>
</evidence>